<dbReference type="Proteomes" id="UP000192328">
    <property type="component" value="Unassembled WGS sequence"/>
</dbReference>
<proteinExistence type="predicted"/>
<keyword evidence="2" id="KW-1185">Reference proteome</keyword>
<organism evidence="1 2">
    <name type="scientific">Aristaeella lactis</name>
    <dbReference type="NCBI Taxonomy" id="3046383"/>
    <lineage>
        <taxon>Bacteria</taxon>
        <taxon>Bacillati</taxon>
        <taxon>Bacillota</taxon>
        <taxon>Clostridia</taxon>
        <taxon>Eubacteriales</taxon>
        <taxon>Aristaeellaceae</taxon>
        <taxon>Aristaeella</taxon>
    </lineage>
</organism>
<name>A0AC61PKI7_9FIRM</name>
<accession>A0AC61PKI7</accession>
<keyword evidence="1" id="KW-0238">DNA-binding</keyword>
<gene>
    <name evidence="1" type="ORF">SAMN06297397_1337</name>
</gene>
<sequence length="196" mass="21980">MMNRDSDVILASLKLARAMRRCPPERNEFPFPPAIGRLLECAARNPGVSSRELCEFLDLRPSSLSEMLSRAEADGLITRTVDEADRRVQRISLSDKGQKAVTEMENVRNLDAQKKTACLTEEEKEQFCLLCNKLSAHMERLALDLPEDRRMPPPPPGPDFPPRVPGFPHPGPDGQDDEKPRKPGRPPFPPGGRFKC</sequence>
<comment type="caution">
    <text evidence="1">The sequence shown here is derived from an EMBL/GenBank/DDBJ whole genome shotgun (WGS) entry which is preliminary data.</text>
</comment>
<evidence type="ECO:0000313" key="1">
    <source>
        <dbReference type="EMBL" id="SMC54115.1"/>
    </source>
</evidence>
<dbReference type="EMBL" id="FWXZ01000002">
    <property type="protein sequence ID" value="SMC54115.1"/>
    <property type="molecule type" value="Genomic_DNA"/>
</dbReference>
<evidence type="ECO:0000313" key="2">
    <source>
        <dbReference type="Proteomes" id="UP000192328"/>
    </source>
</evidence>
<reference evidence="1" key="1">
    <citation type="submission" date="2017-04" db="EMBL/GenBank/DDBJ databases">
        <authorList>
            <person name="Varghese N."/>
            <person name="Submissions S."/>
        </authorList>
    </citation>
    <scope>NUCLEOTIDE SEQUENCE</scope>
    <source>
        <strain evidence="1">WTE2008</strain>
    </source>
</reference>
<protein>
    <submittedName>
        <fullName evidence="1">DNA-binding transcriptional regulator, MarR family</fullName>
    </submittedName>
</protein>